<dbReference type="GO" id="GO:0005524">
    <property type="term" value="F:ATP binding"/>
    <property type="evidence" value="ECO:0007669"/>
    <property type="project" value="UniProtKB-KW"/>
</dbReference>
<feature type="domain" description="AAA+ ATPase" evidence="5">
    <location>
        <begin position="249"/>
        <end position="375"/>
    </location>
</feature>
<proteinExistence type="inferred from homology"/>
<organism evidence="6 7">
    <name type="scientific">Halopseudomonas yangmingensis</name>
    <dbReference type="NCBI Taxonomy" id="1720063"/>
    <lineage>
        <taxon>Bacteria</taxon>
        <taxon>Pseudomonadati</taxon>
        <taxon>Pseudomonadota</taxon>
        <taxon>Gammaproteobacteria</taxon>
        <taxon>Pseudomonadales</taxon>
        <taxon>Pseudomonadaceae</taxon>
        <taxon>Halopseudomonas</taxon>
    </lineage>
</organism>
<keyword evidence="2" id="KW-0547">Nucleotide-binding</keyword>
<sequence>MAIPRATASQGRRGRSRPLPSSPDLSQAAQWALRALIEGKGYRAMAAHPLGPDASILELLGMSPLDDEAIKPQLLLRQLLETRDELASQPANHPFVLEDNLATLEHLLGLSPVECDVLALMVYRDLIPGMRDVFNLTEDSQGIHAFAALIAFMLERPEAQLREVFSSQSRLIGSGLMVPPSSYRNGPLELATGLADVLFHHADAATVMQRQYSDHDRPLHHELDDFAHLANVRNTLTGFLQGALEENLPGVNILIHGRPGTGKTQLARALANLLQVTLHEIRSADNRGLPVPATERFSSYRYCQSLLARDTSSLLLFDECDDVLCGSESAGQKAWINNILEENPRPILWLCNDPCWFESAFIRRFDLIIEMPALSLEQRTEMARQAFAGQPVTERWLQKLGEPSDLQAAHLATAARVVRAMNCTDAETAESAAEQVLEGLGSALGLTLSPTCVEGSSSEIPFDPALANADQNLGRVLRALGRSRTGRLCLFGPPGTGKSQFARHLAEELKVPLIERRASDLLSAYVGITERNIAATFQEASKCRGVLLIDEADGMLYSRDHSRHQWEVSQVNELLQQMERYQGILIMTTNRTRLIDQAALRRFDLKIRFDYLTPEQSCQFFQRVIGKPALRLEGEFLRRSLRDMQLTPGDFSTVVRRFRALDEPVNEIGLLQGLRQEFAMRIEHGSKQ</sequence>
<protein>
    <submittedName>
        <fullName evidence="6">AAA+-type ATPase, SpoVK/Ycf46/Vps4 family</fullName>
    </submittedName>
</protein>
<dbReference type="AlphaFoldDB" id="A0A1I4N7Z0"/>
<evidence type="ECO:0000256" key="4">
    <source>
        <dbReference type="SAM" id="MobiDB-lite"/>
    </source>
</evidence>
<dbReference type="InterPro" id="IPR003959">
    <property type="entry name" value="ATPase_AAA_core"/>
</dbReference>
<dbReference type="STRING" id="1720063.SAMN05216217_101115"/>
<dbReference type="Proteomes" id="UP000243629">
    <property type="component" value="Unassembled WGS sequence"/>
</dbReference>
<name>A0A1I4N7Z0_9GAMM</name>
<dbReference type="SUPFAM" id="SSF52540">
    <property type="entry name" value="P-loop containing nucleoside triphosphate hydrolases"/>
    <property type="match status" value="2"/>
</dbReference>
<dbReference type="PANTHER" id="PTHR23073">
    <property type="entry name" value="26S PROTEASOME REGULATORY SUBUNIT"/>
    <property type="match status" value="1"/>
</dbReference>
<dbReference type="OrthoDB" id="9809379at2"/>
<evidence type="ECO:0000313" key="7">
    <source>
        <dbReference type="Proteomes" id="UP000243629"/>
    </source>
</evidence>
<dbReference type="RefSeq" id="WP_093471292.1">
    <property type="nucleotide sequence ID" value="NZ_FOUI01000001.1"/>
</dbReference>
<keyword evidence="3" id="KW-0067">ATP-binding</keyword>
<dbReference type="Pfam" id="PF00004">
    <property type="entry name" value="AAA"/>
    <property type="match status" value="2"/>
</dbReference>
<dbReference type="Gene3D" id="3.40.50.300">
    <property type="entry name" value="P-loop containing nucleotide triphosphate hydrolases"/>
    <property type="match status" value="2"/>
</dbReference>
<evidence type="ECO:0000313" key="6">
    <source>
        <dbReference type="EMBL" id="SFM11598.1"/>
    </source>
</evidence>
<dbReference type="InterPro" id="IPR050221">
    <property type="entry name" value="26S_Proteasome_ATPase"/>
</dbReference>
<comment type="similarity">
    <text evidence="1">Belongs to the AAA ATPase family.</text>
</comment>
<dbReference type="SMART" id="SM00382">
    <property type="entry name" value="AAA"/>
    <property type="match status" value="2"/>
</dbReference>
<accession>A0A1I4N7Z0</accession>
<keyword evidence="7" id="KW-1185">Reference proteome</keyword>
<dbReference type="InterPro" id="IPR003593">
    <property type="entry name" value="AAA+_ATPase"/>
</dbReference>
<feature type="compositionally biased region" description="Low complexity" evidence="4">
    <location>
        <begin position="17"/>
        <end position="26"/>
    </location>
</feature>
<dbReference type="CDD" id="cd00009">
    <property type="entry name" value="AAA"/>
    <property type="match status" value="1"/>
</dbReference>
<dbReference type="EMBL" id="FOUI01000001">
    <property type="protein sequence ID" value="SFM11598.1"/>
    <property type="molecule type" value="Genomic_DNA"/>
</dbReference>
<feature type="domain" description="AAA+ ATPase" evidence="5">
    <location>
        <begin position="484"/>
        <end position="613"/>
    </location>
</feature>
<evidence type="ECO:0000256" key="3">
    <source>
        <dbReference type="ARBA" id="ARBA00022840"/>
    </source>
</evidence>
<dbReference type="GO" id="GO:0016887">
    <property type="term" value="F:ATP hydrolysis activity"/>
    <property type="evidence" value="ECO:0007669"/>
    <property type="project" value="InterPro"/>
</dbReference>
<dbReference type="CDD" id="cd19481">
    <property type="entry name" value="RecA-like_protease"/>
    <property type="match status" value="1"/>
</dbReference>
<evidence type="ECO:0000256" key="2">
    <source>
        <dbReference type="ARBA" id="ARBA00022741"/>
    </source>
</evidence>
<feature type="region of interest" description="Disordered" evidence="4">
    <location>
        <begin position="1"/>
        <end position="26"/>
    </location>
</feature>
<evidence type="ECO:0000256" key="1">
    <source>
        <dbReference type="ARBA" id="ARBA00006914"/>
    </source>
</evidence>
<gene>
    <name evidence="6" type="ORF">SAMN05216217_101115</name>
</gene>
<dbReference type="InterPro" id="IPR027417">
    <property type="entry name" value="P-loop_NTPase"/>
</dbReference>
<reference evidence="7" key="1">
    <citation type="submission" date="2016-10" db="EMBL/GenBank/DDBJ databases">
        <authorList>
            <person name="Varghese N."/>
            <person name="Submissions S."/>
        </authorList>
    </citation>
    <scope>NUCLEOTIDE SEQUENCE [LARGE SCALE GENOMIC DNA]</scope>
    <source>
        <strain evidence="7">DSM 24213</strain>
    </source>
</reference>
<evidence type="ECO:0000259" key="5">
    <source>
        <dbReference type="SMART" id="SM00382"/>
    </source>
</evidence>